<comment type="caution">
    <text evidence="5">The sequence shown here is derived from an EMBL/GenBank/DDBJ whole genome shotgun (WGS) entry which is preliminary data.</text>
</comment>
<gene>
    <name evidence="5" type="ORF">GCM10007390_22270</name>
</gene>
<dbReference type="InterPro" id="IPR036388">
    <property type="entry name" value="WH-like_DNA-bd_sf"/>
</dbReference>
<dbReference type="PANTHER" id="PTHR33204:SF29">
    <property type="entry name" value="TRANSCRIPTIONAL REGULATOR"/>
    <property type="match status" value="1"/>
</dbReference>
<evidence type="ECO:0000313" key="5">
    <source>
        <dbReference type="EMBL" id="GHB68446.1"/>
    </source>
</evidence>
<dbReference type="PANTHER" id="PTHR33204">
    <property type="entry name" value="TRANSCRIPTIONAL REGULATOR, MARR FAMILY"/>
    <property type="match status" value="1"/>
</dbReference>
<dbReference type="RefSeq" id="WP_189564522.1">
    <property type="nucleotide sequence ID" value="NZ_BMXF01000002.1"/>
</dbReference>
<dbReference type="AlphaFoldDB" id="A0A8J3D3K2"/>
<accession>A0A8J3D3K2</accession>
<dbReference type="Pfam" id="PF01638">
    <property type="entry name" value="HxlR"/>
    <property type="match status" value="1"/>
</dbReference>
<keyword evidence="2" id="KW-0238">DNA-binding</keyword>
<dbReference type="SUPFAM" id="SSF46785">
    <property type="entry name" value="Winged helix' DNA-binding domain"/>
    <property type="match status" value="1"/>
</dbReference>
<organism evidence="5 6">
    <name type="scientific">Persicitalea jodogahamensis</name>
    <dbReference type="NCBI Taxonomy" id="402147"/>
    <lineage>
        <taxon>Bacteria</taxon>
        <taxon>Pseudomonadati</taxon>
        <taxon>Bacteroidota</taxon>
        <taxon>Cytophagia</taxon>
        <taxon>Cytophagales</taxon>
        <taxon>Spirosomataceae</taxon>
        <taxon>Persicitalea</taxon>
    </lineage>
</organism>
<evidence type="ECO:0000259" key="4">
    <source>
        <dbReference type="PROSITE" id="PS51118"/>
    </source>
</evidence>
<name>A0A8J3D3K2_9BACT</name>
<dbReference type="Gene3D" id="1.10.10.10">
    <property type="entry name" value="Winged helix-like DNA-binding domain superfamily/Winged helix DNA-binding domain"/>
    <property type="match status" value="1"/>
</dbReference>
<evidence type="ECO:0000313" key="6">
    <source>
        <dbReference type="Proteomes" id="UP000598271"/>
    </source>
</evidence>
<sequence>MSNPELDHIACKGTIRAVHDAMDVLGGRWKMHIVASLRYGEKRYSEILKDISGISGKMLSRELRDMEINQLIERSVKSTQPVVVSYELTDYGKTIFPVIESLAKWGSEHRQKIIHTEE</sequence>
<reference evidence="5 6" key="1">
    <citation type="journal article" date="2014" name="Int. J. Syst. Evol. Microbiol.">
        <title>Complete genome sequence of Corynebacterium casei LMG S-19264T (=DSM 44701T), isolated from a smear-ripened cheese.</title>
        <authorList>
            <consortium name="US DOE Joint Genome Institute (JGI-PGF)"/>
            <person name="Walter F."/>
            <person name="Albersmeier A."/>
            <person name="Kalinowski J."/>
            <person name="Ruckert C."/>
        </authorList>
    </citation>
    <scope>NUCLEOTIDE SEQUENCE [LARGE SCALE GENOMIC DNA]</scope>
    <source>
        <strain evidence="5 6">KCTC 12866</strain>
    </source>
</reference>
<keyword evidence="3" id="KW-0804">Transcription</keyword>
<dbReference type="InterPro" id="IPR002577">
    <property type="entry name" value="HTH_HxlR"/>
</dbReference>
<protein>
    <submittedName>
        <fullName evidence="5">Transcriptional regulator</fullName>
    </submittedName>
</protein>
<dbReference type="GO" id="GO:0003677">
    <property type="term" value="F:DNA binding"/>
    <property type="evidence" value="ECO:0007669"/>
    <property type="project" value="UniProtKB-KW"/>
</dbReference>
<dbReference type="InterPro" id="IPR036390">
    <property type="entry name" value="WH_DNA-bd_sf"/>
</dbReference>
<feature type="domain" description="HTH hxlR-type" evidence="4">
    <location>
        <begin position="11"/>
        <end position="114"/>
    </location>
</feature>
<evidence type="ECO:0000256" key="2">
    <source>
        <dbReference type="ARBA" id="ARBA00023125"/>
    </source>
</evidence>
<proteinExistence type="predicted"/>
<evidence type="ECO:0000256" key="3">
    <source>
        <dbReference type="ARBA" id="ARBA00023163"/>
    </source>
</evidence>
<evidence type="ECO:0000256" key="1">
    <source>
        <dbReference type="ARBA" id="ARBA00023015"/>
    </source>
</evidence>
<keyword evidence="6" id="KW-1185">Reference proteome</keyword>
<dbReference type="Proteomes" id="UP000598271">
    <property type="component" value="Unassembled WGS sequence"/>
</dbReference>
<dbReference type="PROSITE" id="PS51118">
    <property type="entry name" value="HTH_HXLR"/>
    <property type="match status" value="1"/>
</dbReference>
<dbReference type="EMBL" id="BMXF01000002">
    <property type="protein sequence ID" value="GHB68446.1"/>
    <property type="molecule type" value="Genomic_DNA"/>
</dbReference>
<keyword evidence="1" id="KW-0805">Transcription regulation</keyword>